<reference evidence="2" key="1">
    <citation type="submission" date="2025-08" db="UniProtKB">
        <authorList>
            <consortium name="Ensembl"/>
        </authorList>
    </citation>
    <scope>IDENTIFICATION</scope>
</reference>
<reference evidence="2" key="2">
    <citation type="submission" date="2025-09" db="UniProtKB">
        <authorList>
            <consortium name="Ensembl"/>
        </authorList>
    </citation>
    <scope>IDENTIFICATION</scope>
</reference>
<evidence type="ECO:0000256" key="1">
    <source>
        <dbReference type="SAM" id="MobiDB-lite"/>
    </source>
</evidence>
<keyword evidence="3" id="KW-1185">Reference proteome</keyword>
<dbReference type="Ensembl" id="ENSPTET00000027165.1">
    <property type="protein sequence ID" value="ENSPTEP00000018537.1"/>
    <property type="gene ID" value="ENSPTEG00000019953.1"/>
</dbReference>
<proteinExistence type="predicted"/>
<feature type="region of interest" description="Disordered" evidence="1">
    <location>
        <begin position="56"/>
        <end position="85"/>
    </location>
</feature>
<evidence type="ECO:0000313" key="2">
    <source>
        <dbReference type="Ensembl" id="ENSPTEP00000018537.1"/>
    </source>
</evidence>
<evidence type="ECO:0000313" key="3">
    <source>
        <dbReference type="Proteomes" id="UP000694416"/>
    </source>
</evidence>
<feature type="compositionally biased region" description="Basic residues" evidence="1">
    <location>
        <begin position="73"/>
        <end position="85"/>
    </location>
</feature>
<dbReference type="AlphaFoldDB" id="A0A8C9HD26"/>
<protein>
    <submittedName>
        <fullName evidence="2">Uncharacterized protein</fullName>
    </submittedName>
</protein>
<name>A0A8C9HD26_9PRIM</name>
<organism evidence="2 3">
    <name type="scientific">Piliocolobus tephrosceles</name>
    <name type="common">Ugandan red Colobus</name>
    <dbReference type="NCBI Taxonomy" id="591936"/>
    <lineage>
        <taxon>Eukaryota</taxon>
        <taxon>Metazoa</taxon>
        <taxon>Chordata</taxon>
        <taxon>Craniata</taxon>
        <taxon>Vertebrata</taxon>
        <taxon>Euteleostomi</taxon>
        <taxon>Mammalia</taxon>
        <taxon>Eutheria</taxon>
        <taxon>Euarchontoglires</taxon>
        <taxon>Primates</taxon>
        <taxon>Haplorrhini</taxon>
        <taxon>Catarrhini</taxon>
        <taxon>Cercopithecidae</taxon>
        <taxon>Colobinae</taxon>
        <taxon>Piliocolobus</taxon>
    </lineage>
</organism>
<sequence>MFAPVVMCALCRNETLLQSPQIKTDPELEKNLKANKVSLELEYEKIKDSIFDGLKNIQGPSRDRATALQTPSQKKKKKKKKTKAT</sequence>
<dbReference type="Proteomes" id="UP000694416">
    <property type="component" value="Unplaced"/>
</dbReference>
<accession>A0A8C9HD26</accession>